<protein>
    <recommendedName>
        <fullName evidence="8">Probable membrane transporter protein</fullName>
    </recommendedName>
</protein>
<dbReference type="AlphaFoldDB" id="A0A1M6P4S7"/>
<dbReference type="STRING" id="1121331.SAMN02745248_01588"/>
<evidence type="ECO:0000313" key="9">
    <source>
        <dbReference type="EMBL" id="SHK02944.1"/>
    </source>
</evidence>
<feature type="transmembrane region" description="Helical" evidence="8">
    <location>
        <begin position="134"/>
        <end position="162"/>
    </location>
</feature>
<dbReference type="RefSeq" id="WP_072903546.1">
    <property type="nucleotide sequence ID" value="NZ_FRAD01000012.1"/>
</dbReference>
<dbReference type="InterPro" id="IPR002781">
    <property type="entry name" value="TM_pro_TauE-like"/>
</dbReference>
<evidence type="ECO:0000256" key="8">
    <source>
        <dbReference type="RuleBase" id="RU363041"/>
    </source>
</evidence>
<dbReference type="Pfam" id="PF01925">
    <property type="entry name" value="TauE"/>
    <property type="match status" value="1"/>
</dbReference>
<dbReference type="PANTHER" id="PTHR30269:SF0">
    <property type="entry name" value="MEMBRANE TRANSPORTER PROTEIN YFCA-RELATED"/>
    <property type="match status" value="1"/>
</dbReference>
<keyword evidence="7 8" id="KW-0472">Membrane</keyword>
<gene>
    <name evidence="9" type="ORF">SAMN02745248_01588</name>
</gene>
<evidence type="ECO:0000256" key="5">
    <source>
        <dbReference type="ARBA" id="ARBA00022692"/>
    </source>
</evidence>
<evidence type="ECO:0000256" key="4">
    <source>
        <dbReference type="ARBA" id="ARBA00022475"/>
    </source>
</evidence>
<evidence type="ECO:0000256" key="7">
    <source>
        <dbReference type="ARBA" id="ARBA00023136"/>
    </source>
</evidence>
<evidence type="ECO:0000256" key="3">
    <source>
        <dbReference type="ARBA" id="ARBA00022448"/>
    </source>
</evidence>
<dbReference type="GO" id="GO:0005886">
    <property type="term" value="C:plasma membrane"/>
    <property type="evidence" value="ECO:0007669"/>
    <property type="project" value="UniProtKB-SubCell"/>
</dbReference>
<feature type="transmembrane region" description="Helical" evidence="8">
    <location>
        <begin position="227"/>
        <end position="248"/>
    </location>
</feature>
<comment type="similarity">
    <text evidence="2 8">Belongs to the 4-toluene sulfonate uptake permease (TSUP) (TC 2.A.102) family.</text>
</comment>
<keyword evidence="10" id="KW-1185">Reference proteome</keyword>
<evidence type="ECO:0000256" key="2">
    <source>
        <dbReference type="ARBA" id="ARBA00009142"/>
    </source>
</evidence>
<feature type="transmembrane region" description="Helical" evidence="8">
    <location>
        <begin position="96"/>
        <end position="114"/>
    </location>
</feature>
<comment type="subcellular location">
    <subcellularLocation>
        <location evidence="1 8">Cell membrane</location>
        <topology evidence="1 8">Multi-pass membrane protein</topology>
    </subcellularLocation>
</comment>
<organism evidence="9 10">
    <name type="scientific">Hathewaya proteolytica DSM 3090</name>
    <dbReference type="NCBI Taxonomy" id="1121331"/>
    <lineage>
        <taxon>Bacteria</taxon>
        <taxon>Bacillati</taxon>
        <taxon>Bacillota</taxon>
        <taxon>Clostridia</taxon>
        <taxon>Eubacteriales</taxon>
        <taxon>Clostridiaceae</taxon>
        <taxon>Hathewaya</taxon>
    </lineage>
</organism>
<keyword evidence="5 8" id="KW-0812">Transmembrane</keyword>
<evidence type="ECO:0000256" key="1">
    <source>
        <dbReference type="ARBA" id="ARBA00004651"/>
    </source>
</evidence>
<keyword evidence="4 8" id="KW-1003">Cell membrane</keyword>
<evidence type="ECO:0000256" key="6">
    <source>
        <dbReference type="ARBA" id="ARBA00022989"/>
    </source>
</evidence>
<dbReference type="OrthoDB" id="554695at2"/>
<sequence length="253" mass="27431">MTIFLLCVVGFIAAFVDSIAGGGGILSLPAFLMTGIPAHKALGTNKFCATSGSLTSSLKFIKERKVDFSILKYLIPFTFMGAALGVTAVSYIPSDFLKPLILILIIFIGVYTIFSKNLGQINKNLELTKKRITIGILFAFIIGFYDGFFGPGTGSFLVFGLIKIFGEDFTIATGNAKVLNFVSNVCSFILFAIKGQILYTYAIPVAIFMMMGAHLGSKLAIKNGAKFIKPIFVTMSMAVAIKLVYPFIENIFK</sequence>
<dbReference type="InterPro" id="IPR052017">
    <property type="entry name" value="TSUP"/>
</dbReference>
<proteinExistence type="inferred from homology"/>
<feature type="transmembrane region" description="Helical" evidence="8">
    <location>
        <begin position="174"/>
        <end position="192"/>
    </location>
</feature>
<keyword evidence="6 8" id="KW-1133">Transmembrane helix</keyword>
<dbReference type="EMBL" id="FRAD01000012">
    <property type="protein sequence ID" value="SHK02944.1"/>
    <property type="molecule type" value="Genomic_DNA"/>
</dbReference>
<name>A0A1M6P4S7_9CLOT</name>
<reference evidence="9 10" key="1">
    <citation type="submission" date="2016-11" db="EMBL/GenBank/DDBJ databases">
        <authorList>
            <person name="Jaros S."/>
            <person name="Januszkiewicz K."/>
            <person name="Wedrychowicz H."/>
        </authorList>
    </citation>
    <scope>NUCLEOTIDE SEQUENCE [LARGE SCALE GENOMIC DNA]</scope>
    <source>
        <strain evidence="9 10">DSM 3090</strain>
    </source>
</reference>
<dbReference type="PANTHER" id="PTHR30269">
    <property type="entry name" value="TRANSMEMBRANE PROTEIN YFCA"/>
    <property type="match status" value="1"/>
</dbReference>
<evidence type="ECO:0000313" key="10">
    <source>
        <dbReference type="Proteomes" id="UP000183952"/>
    </source>
</evidence>
<accession>A0A1M6P4S7</accession>
<feature type="transmembrane region" description="Helical" evidence="8">
    <location>
        <begin position="70"/>
        <end position="89"/>
    </location>
</feature>
<keyword evidence="3" id="KW-0813">Transport</keyword>
<feature type="transmembrane region" description="Helical" evidence="8">
    <location>
        <begin position="198"/>
        <end position="215"/>
    </location>
</feature>
<dbReference type="Proteomes" id="UP000183952">
    <property type="component" value="Unassembled WGS sequence"/>
</dbReference>